<dbReference type="EMBL" id="CM047587">
    <property type="protein sequence ID" value="KAI9907224.1"/>
    <property type="molecule type" value="Genomic_DNA"/>
</dbReference>
<evidence type="ECO:0000313" key="2">
    <source>
        <dbReference type="Proteomes" id="UP001163321"/>
    </source>
</evidence>
<reference evidence="1 2" key="1">
    <citation type="journal article" date="2022" name="bioRxiv">
        <title>The genome of the oomycete Peronosclerospora sorghi, a cosmopolitan pathogen of maize and sorghum, is inflated with dispersed pseudogenes.</title>
        <authorList>
            <person name="Fletcher K."/>
            <person name="Martin F."/>
            <person name="Isakeit T."/>
            <person name="Cavanaugh K."/>
            <person name="Magill C."/>
            <person name="Michelmore R."/>
        </authorList>
    </citation>
    <scope>NUCLEOTIDE SEQUENCE [LARGE SCALE GENOMIC DNA]</scope>
    <source>
        <strain evidence="1">P6</strain>
    </source>
</reference>
<gene>
    <name evidence="1" type="ORF">PsorP6_016611</name>
</gene>
<organism evidence="1 2">
    <name type="scientific">Peronosclerospora sorghi</name>
    <dbReference type="NCBI Taxonomy" id="230839"/>
    <lineage>
        <taxon>Eukaryota</taxon>
        <taxon>Sar</taxon>
        <taxon>Stramenopiles</taxon>
        <taxon>Oomycota</taxon>
        <taxon>Peronosporomycetes</taxon>
        <taxon>Peronosporales</taxon>
        <taxon>Peronosporaceae</taxon>
        <taxon>Peronosclerospora</taxon>
    </lineage>
</organism>
<accession>A0ACC0VLA1</accession>
<sequence length="661" mass="74256">MDPVGCKVLRQNVWIAEVEEQGVHDDNPVDNMSTGWEFLPCSMTRHQQVTRYKSKISNTPENETMSDFKRSVAAVLYSYHYGLVCLVLCASTTDGVRLPLLALTPRGLSLEPRHNSICLTMALPTPRPTRSRASQGSLLRLPVPTHAGMSLRSRRAKHPSITLALPQLDSYHDHAEQALSKTIEAYGTHGNVDYTRWKCLRSRHGVRLFRDRRPSPTDHMPLLCLGALRGNFDDILEGIYCAETEDMLLMNAIKCPRLTESAVLYTVQRRTIDEPYAFTGVKRMTINMSVASNRDLCYFDKMGLVCQTSGKRMAYHVMQSVELPEHAHKAMSKRMHLSVCYVLEELEDDLVGVYMQGEIDAASLWYFSTPAISHLLLAFTKAIECTRAKKFAEVMAVAPLARFRRRSPRKCCDVCRRKTLFFESYQECSGCKFKFVCKKCRLKEHVLTRDKVTQSHLMRAEFCRVCISKVDSTPITQLRAEAGDASASGLVDTGGVLYSSEVDHQDVEIPGSDRSLTAFSLKITAQMQDLSSRGGMRISNLSTMDKVSISEDEDDEALLGEDGDVLNSFKKKSDPFMVLEKDVVYASRGSSRSTTSTASSSYYHDDEDLEQYQTSLFARLLKVSSQAEATFNLAKEHSLIAHSFLLRNRHCSFGQFGAVAK</sequence>
<dbReference type="Proteomes" id="UP001163321">
    <property type="component" value="Chromosome 8"/>
</dbReference>
<evidence type="ECO:0000313" key="1">
    <source>
        <dbReference type="EMBL" id="KAI9907224.1"/>
    </source>
</evidence>
<name>A0ACC0VLA1_9STRA</name>
<keyword evidence="2" id="KW-1185">Reference proteome</keyword>
<comment type="caution">
    <text evidence="1">The sequence shown here is derived from an EMBL/GenBank/DDBJ whole genome shotgun (WGS) entry which is preliminary data.</text>
</comment>
<protein>
    <submittedName>
        <fullName evidence="1">Uncharacterized protein</fullName>
    </submittedName>
</protein>
<proteinExistence type="predicted"/>